<dbReference type="GO" id="GO:0051301">
    <property type="term" value="P:cell division"/>
    <property type="evidence" value="ECO:0007669"/>
    <property type="project" value="UniProtKB-KW"/>
</dbReference>
<evidence type="ECO:0000256" key="12">
    <source>
        <dbReference type="ARBA" id="ARBA00039754"/>
    </source>
</evidence>
<evidence type="ECO:0000313" key="16">
    <source>
        <dbReference type="EMBL" id="HIU29236.1"/>
    </source>
</evidence>
<dbReference type="InterPro" id="IPR001986">
    <property type="entry name" value="Enolpyruvate_Tfrase_dom"/>
</dbReference>
<comment type="pathway">
    <text evidence="2">Cell wall biogenesis; peptidoglycan biosynthesis.</text>
</comment>
<comment type="caution">
    <text evidence="16">The sequence shown here is derived from an EMBL/GenBank/DDBJ whole genome shotgun (WGS) entry which is preliminary data.</text>
</comment>
<keyword evidence="4" id="KW-0132">Cell division</keyword>
<evidence type="ECO:0000256" key="5">
    <source>
        <dbReference type="ARBA" id="ARBA00022679"/>
    </source>
</evidence>
<dbReference type="GO" id="GO:0071555">
    <property type="term" value="P:cell wall organization"/>
    <property type="evidence" value="ECO:0007669"/>
    <property type="project" value="UniProtKB-KW"/>
</dbReference>
<dbReference type="PANTHER" id="PTHR43783:SF1">
    <property type="entry name" value="UDP-N-ACETYLGLUCOSAMINE 1-CARBOXYVINYLTRANSFERASE"/>
    <property type="match status" value="1"/>
</dbReference>
<accession>A0A9D1I6C7</accession>
<protein>
    <recommendedName>
        <fullName evidence="12 14">UDP-N-acetylglucosamine 1-carboxyvinyltransferase</fullName>
        <ecNumber evidence="11 14">2.5.1.7</ecNumber>
    </recommendedName>
</protein>
<proteinExistence type="inferred from homology"/>
<evidence type="ECO:0000256" key="4">
    <source>
        <dbReference type="ARBA" id="ARBA00022618"/>
    </source>
</evidence>
<gene>
    <name evidence="16" type="primary">murA</name>
    <name evidence="16" type="ORF">IAD50_02945</name>
</gene>
<evidence type="ECO:0000256" key="10">
    <source>
        <dbReference type="ARBA" id="ARBA00038367"/>
    </source>
</evidence>
<organism evidence="16 17">
    <name type="scientific">Candidatus Egerieisoma faecipullorum</name>
    <dbReference type="NCBI Taxonomy" id="2840963"/>
    <lineage>
        <taxon>Bacteria</taxon>
        <taxon>Bacillati</taxon>
        <taxon>Bacillota</taxon>
        <taxon>Clostridia</taxon>
        <taxon>Eubacteriales</taxon>
        <taxon>Clostridiaceae</taxon>
        <taxon>Clostridiaceae incertae sedis</taxon>
        <taxon>Candidatus Egerieisoma</taxon>
    </lineage>
</organism>
<evidence type="ECO:0000259" key="15">
    <source>
        <dbReference type="Pfam" id="PF00275"/>
    </source>
</evidence>
<dbReference type="Gene3D" id="3.65.10.10">
    <property type="entry name" value="Enolpyruvate transferase domain"/>
    <property type="match status" value="2"/>
</dbReference>
<reference evidence="16" key="2">
    <citation type="journal article" date="2021" name="PeerJ">
        <title>Extensive microbial diversity within the chicken gut microbiome revealed by metagenomics and culture.</title>
        <authorList>
            <person name="Gilroy R."/>
            <person name="Ravi A."/>
            <person name="Getino M."/>
            <person name="Pursley I."/>
            <person name="Horton D.L."/>
            <person name="Alikhan N.F."/>
            <person name="Baker D."/>
            <person name="Gharbi K."/>
            <person name="Hall N."/>
            <person name="Watson M."/>
            <person name="Adriaenssens E.M."/>
            <person name="Foster-Nyarko E."/>
            <person name="Jarju S."/>
            <person name="Secka A."/>
            <person name="Antonio M."/>
            <person name="Oren A."/>
            <person name="Chaudhuri R.R."/>
            <person name="La Ragione R."/>
            <person name="Hildebrand F."/>
            <person name="Pallen M.J."/>
        </authorList>
    </citation>
    <scope>NUCLEOTIDE SEQUENCE</scope>
    <source>
        <strain evidence="16">CHK195-4489</strain>
    </source>
</reference>
<sequence length="434" mass="46837">IINGGRILRGEVTVSGSKNAVLPILSAAILNNGVTRIQNCPDISDVRITIEILKELGCDVQFLKSSRGNTIEINAACINCTKIGVENACKCRSSITFLGALAARMGEAEVAYPGGCTIGKRPLDIHEDALSAMNINVRNCEHYVRAERNEESEHCDRHIFLRFPSVGATENAMLAAMGTSETVFIYGAAMEPEIVCLADYLTAIGAEIEGAGTNAIRMKGKSEYKADPINFTVIPDRIETATYLMAAAAAGVNVKIHDCNPLHITPVIKTLRSMGCEIKEHFYTAEKEGKATLELTKGAAYGRLESPGFIIAETYPAYPTDAQSIILPLLATAKGNTLVADRIFPERFGAAEELVKMGADIQKRDYGQIVKGKRRLKGAEVYSHDLRAGAAMIIAGLSASGQTTVYDNGYIQRGYDGITEKLRGIGAEIWEIPC</sequence>
<feature type="non-terminal residue" evidence="16">
    <location>
        <position position="1"/>
    </location>
</feature>
<evidence type="ECO:0000256" key="3">
    <source>
        <dbReference type="ARBA" id="ARBA00022490"/>
    </source>
</evidence>
<evidence type="ECO:0000256" key="1">
    <source>
        <dbReference type="ARBA" id="ARBA00004496"/>
    </source>
</evidence>
<evidence type="ECO:0000256" key="9">
    <source>
        <dbReference type="ARBA" id="ARBA00023316"/>
    </source>
</evidence>
<comment type="similarity">
    <text evidence="10">Belongs to the EPSP synthase family. MurA subfamily.</text>
</comment>
<dbReference type="GO" id="GO:0008360">
    <property type="term" value="P:regulation of cell shape"/>
    <property type="evidence" value="ECO:0007669"/>
    <property type="project" value="UniProtKB-KW"/>
</dbReference>
<reference evidence="16" key="1">
    <citation type="submission" date="2020-10" db="EMBL/GenBank/DDBJ databases">
        <authorList>
            <person name="Gilroy R."/>
        </authorList>
    </citation>
    <scope>NUCLEOTIDE SEQUENCE</scope>
    <source>
        <strain evidence="16">CHK195-4489</strain>
    </source>
</reference>
<dbReference type="InterPro" id="IPR036968">
    <property type="entry name" value="Enolpyruvate_Tfrase_sf"/>
</dbReference>
<dbReference type="NCBIfam" id="NF006873">
    <property type="entry name" value="PRK09369.1"/>
    <property type="match status" value="1"/>
</dbReference>
<dbReference type="Pfam" id="PF00275">
    <property type="entry name" value="EPSP_synthase"/>
    <property type="match status" value="1"/>
</dbReference>
<dbReference type="InterPro" id="IPR050068">
    <property type="entry name" value="MurA_subfamily"/>
</dbReference>
<dbReference type="CDD" id="cd01555">
    <property type="entry name" value="UdpNAET"/>
    <property type="match status" value="1"/>
</dbReference>
<dbReference type="SUPFAM" id="SSF55205">
    <property type="entry name" value="EPT/RTPC-like"/>
    <property type="match status" value="1"/>
</dbReference>
<evidence type="ECO:0000256" key="13">
    <source>
        <dbReference type="ARBA" id="ARBA00047527"/>
    </source>
</evidence>
<evidence type="ECO:0000256" key="6">
    <source>
        <dbReference type="ARBA" id="ARBA00022960"/>
    </source>
</evidence>
<comment type="subcellular location">
    <subcellularLocation>
        <location evidence="1">Cytoplasm</location>
    </subcellularLocation>
</comment>
<comment type="catalytic activity">
    <reaction evidence="13">
        <text>phosphoenolpyruvate + UDP-N-acetyl-alpha-D-glucosamine = UDP-N-acetyl-3-O-(1-carboxyvinyl)-alpha-D-glucosamine + phosphate</text>
        <dbReference type="Rhea" id="RHEA:18681"/>
        <dbReference type="ChEBI" id="CHEBI:43474"/>
        <dbReference type="ChEBI" id="CHEBI:57705"/>
        <dbReference type="ChEBI" id="CHEBI:58702"/>
        <dbReference type="ChEBI" id="CHEBI:68483"/>
        <dbReference type="EC" id="2.5.1.7"/>
    </reaction>
</comment>
<evidence type="ECO:0000256" key="14">
    <source>
        <dbReference type="NCBIfam" id="TIGR01072"/>
    </source>
</evidence>
<dbReference type="GO" id="GO:0019277">
    <property type="term" value="P:UDP-N-acetylgalactosamine biosynthetic process"/>
    <property type="evidence" value="ECO:0007669"/>
    <property type="project" value="InterPro"/>
</dbReference>
<dbReference type="GO" id="GO:0005737">
    <property type="term" value="C:cytoplasm"/>
    <property type="evidence" value="ECO:0007669"/>
    <property type="project" value="UniProtKB-SubCell"/>
</dbReference>
<evidence type="ECO:0000256" key="11">
    <source>
        <dbReference type="ARBA" id="ARBA00039108"/>
    </source>
</evidence>
<dbReference type="Proteomes" id="UP000824089">
    <property type="component" value="Unassembled WGS sequence"/>
</dbReference>
<name>A0A9D1I6C7_9CLOT</name>
<dbReference type="EC" id="2.5.1.7" evidence="11 14"/>
<keyword evidence="3" id="KW-0963">Cytoplasm</keyword>
<dbReference type="GO" id="GO:0008760">
    <property type="term" value="F:UDP-N-acetylglucosamine 1-carboxyvinyltransferase activity"/>
    <property type="evidence" value="ECO:0007669"/>
    <property type="project" value="UniProtKB-UniRule"/>
</dbReference>
<dbReference type="NCBIfam" id="TIGR01072">
    <property type="entry name" value="murA"/>
    <property type="match status" value="1"/>
</dbReference>
<dbReference type="InterPro" id="IPR005750">
    <property type="entry name" value="UDP_GlcNAc_COvinyl_MurA"/>
</dbReference>
<dbReference type="EMBL" id="DVMM01000060">
    <property type="protein sequence ID" value="HIU29236.1"/>
    <property type="molecule type" value="Genomic_DNA"/>
</dbReference>
<evidence type="ECO:0000313" key="17">
    <source>
        <dbReference type="Proteomes" id="UP000824089"/>
    </source>
</evidence>
<keyword evidence="9" id="KW-0961">Cell wall biogenesis/degradation</keyword>
<keyword evidence="6" id="KW-0133">Cell shape</keyword>
<evidence type="ECO:0000256" key="8">
    <source>
        <dbReference type="ARBA" id="ARBA00023306"/>
    </source>
</evidence>
<dbReference type="AlphaFoldDB" id="A0A9D1I6C7"/>
<keyword evidence="8" id="KW-0131">Cell cycle</keyword>
<keyword evidence="7" id="KW-0573">Peptidoglycan synthesis</keyword>
<dbReference type="InterPro" id="IPR013792">
    <property type="entry name" value="RNA3'P_cycl/enolpyr_Trfase_a/b"/>
</dbReference>
<evidence type="ECO:0000256" key="2">
    <source>
        <dbReference type="ARBA" id="ARBA00004752"/>
    </source>
</evidence>
<evidence type="ECO:0000256" key="7">
    <source>
        <dbReference type="ARBA" id="ARBA00022984"/>
    </source>
</evidence>
<dbReference type="GO" id="GO:0009252">
    <property type="term" value="P:peptidoglycan biosynthetic process"/>
    <property type="evidence" value="ECO:0007669"/>
    <property type="project" value="UniProtKB-UniRule"/>
</dbReference>
<keyword evidence="5 16" id="KW-0808">Transferase</keyword>
<feature type="domain" description="Enolpyruvate transferase" evidence="15">
    <location>
        <begin position="4"/>
        <end position="422"/>
    </location>
</feature>
<dbReference type="PANTHER" id="PTHR43783">
    <property type="entry name" value="UDP-N-ACETYLGLUCOSAMINE 1-CARBOXYVINYLTRANSFERASE"/>
    <property type="match status" value="1"/>
</dbReference>